<name>A0ABP6RFT9_9MICC</name>
<dbReference type="SUPFAM" id="SSF51011">
    <property type="entry name" value="Glycosyl hydrolase domain"/>
    <property type="match status" value="1"/>
</dbReference>
<keyword evidence="5" id="KW-0378">Hydrolase</keyword>
<evidence type="ECO:0000313" key="10">
    <source>
        <dbReference type="Proteomes" id="UP001501736"/>
    </source>
</evidence>
<protein>
    <recommendedName>
        <fullName evidence="4">non-reducing end alpha-L-arabinofuranosidase</fullName>
        <ecNumber evidence="4">3.2.1.55</ecNumber>
    </recommendedName>
</protein>
<dbReference type="Pfam" id="PF06964">
    <property type="entry name" value="Alpha-L-AF_C"/>
    <property type="match status" value="1"/>
</dbReference>
<reference evidence="10" key="1">
    <citation type="journal article" date="2019" name="Int. J. Syst. Evol. Microbiol.">
        <title>The Global Catalogue of Microorganisms (GCM) 10K type strain sequencing project: providing services to taxonomists for standard genome sequencing and annotation.</title>
        <authorList>
            <consortium name="The Broad Institute Genomics Platform"/>
            <consortium name="The Broad Institute Genome Sequencing Center for Infectious Disease"/>
            <person name="Wu L."/>
            <person name="Ma J."/>
        </authorList>
    </citation>
    <scope>NUCLEOTIDE SEQUENCE [LARGE SCALE GENOMIC DNA]</scope>
    <source>
        <strain evidence="10">JCM 11483</strain>
    </source>
</reference>
<dbReference type="Gene3D" id="3.20.20.80">
    <property type="entry name" value="Glycosidases"/>
    <property type="match status" value="1"/>
</dbReference>
<dbReference type="EC" id="3.2.1.55" evidence="4"/>
<dbReference type="SUPFAM" id="SSF51445">
    <property type="entry name" value="(Trans)glycosidases"/>
    <property type="match status" value="1"/>
</dbReference>
<comment type="caution">
    <text evidence="9">The sequence shown here is derived from an EMBL/GenBank/DDBJ whole genome shotgun (WGS) entry which is preliminary data.</text>
</comment>
<keyword evidence="6" id="KW-0119">Carbohydrate metabolism</keyword>
<evidence type="ECO:0000256" key="4">
    <source>
        <dbReference type="ARBA" id="ARBA00012670"/>
    </source>
</evidence>
<organism evidence="9 10">
    <name type="scientific">Nesterenkonia halobia</name>
    <dbReference type="NCBI Taxonomy" id="37922"/>
    <lineage>
        <taxon>Bacteria</taxon>
        <taxon>Bacillati</taxon>
        <taxon>Actinomycetota</taxon>
        <taxon>Actinomycetes</taxon>
        <taxon>Micrococcales</taxon>
        <taxon>Micrococcaceae</taxon>
        <taxon>Nesterenkonia</taxon>
    </lineage>
</organism>
<proteinExistence type="inferred from homology"/>
<dbReference type="EMBL" id="BAAAYG010000002">
    <property type="protein sequence ID" value="GAA3280796.1"/>
    <property type="molecule type" value="Genomic_DNA"/>
</dbReference>
<dbReference type="Gene3D" id="2.60.40.1180">
    <property type="entry name" value="Golgi alpha-mannosidase II"/>
    <property type="match status" value="1"/>
</dbReference>
<evidence type="ECO:0000256" key="6">
    <source>
        <dbReference type="ARBA" id="ARBA00023277"/>
    </source>
</evidence>
<dbReference type="PANTHER" id="PTHR43576:SF2">
    <property type="entry name" value="INTRACELLULAR EXO-ALPHA-L-ARABINOFURANOSIDASE 2"/>
    <property type="match status" value="1"/>
</dbReference>
<dbReference type="InterPro" id="IPR013780">
    <property type="entry name" value="Glyco_hydro_b"/>
</dbReference>
<evidence type="ECO:0000256" key="5">
    <source>
        <dbReference type="ARBA" id="ARBA00022801"/>
    </source>
</evidence>
<evidence type="ECO:0000256" key="2">
    <source>
        <dbReference type="ARBA" id="ARBA00007186"/>
    </source>
</evidence>
<dbReference type="SMART" id="SM00813">
    <property type="entry name" value="Alpha-L-AF_C"/>
    <property type="match status" value="1"/>
</dbReference>
<evidence type="ECO:0000313" key="9">
    <source>
        <dbReference type="EMBL" id="GAA3280796.1"/>
    </source>
</evidence>
<dbReference type="InterPro" id="IPR017853">
    <property type="entry name" value="GH"/>
</dbReference>
<evidence type="ECO:0000256" key="3">
    <source>
        <dbReference type="ARBA" id="ARBA00011165"/>
    </source>
</evidence>
<evidence type="ECO:0000256" key="1">
    <source>
        <dbReference type="ARBA" id="ARBA00001462"/>
    </source>
</evidence>
<accession>A0ABP6RFT9</accession>
<gene>
    <name evidence="9" type="ORF">GCM10020260_05510</name>
</gene>
<dbReference type="Pfam" id="PF22848">
    <property type="entry name" value="ASD1_dom"/>
    <property type="match status" value="1"/>
</dbReference>
<dbReference type="InterPro" id="IPR055235">
    <property type="entry name" value="ASD1_cat"/>
</dbReference>
<sequence>MSSTLSAVVDLDVEGPTISRHLYGHFAEHLGRCIYDGFWVGEDSPIENVEGIRDDIVEALRGLDIPNLRWPGGCFADEYHWADGVGPREQRPRMVNTHWGDVEENNHFGTHEFMRLCELLGAEPYISANVGSGTVRETSDWVEYLTREGDSPMARLRRQNGREEPWQVAFFGIGNEPWGCGGNLTAAQYGATARQHATYARDHGGNRLHRIAAGANEDDYAWTEQLMREVTSGLQDEEPSDIYQAISFHYYTRSGPWMDKGSATDFTVDEYWTTMRAAQRVERIIAGHKAVMDAYDPGQKLGLALDEWGSWWNVEPGTNPGFLFQQNTMRDALVAAVHFEAFHTHADRLRLATIAQTVNVLQAMVLTDEHRMILTPTYHVFAMSTGHHDGVHRTVHPLSEEPVRAVDGETVRTLPVSVSTREGRITVTAANLDPDQAATARLRLRGGELGGGVRSARLLTAEPAAHNTAEAPAEVAPRDFDGARLDGEEMTLELPASSFVAVEL</sequence>
<evidence type="ECO:0000256" key="7">
    <source>
        <dbReference type="ARBA" id="ARBA00023295"/>
    </source>
</evidence>
<dbReference type="PANTHER" id="PTHR43576">
    <property type="entry name" value="ALPHA-L-ARABINOFURANOSIDASE C-RELATED"/>
    <property type="match status" value="1"/>
</dbReference>
<dbReference type="InterPro" id="IPR010720">
    <property type="entry name" value="Alpha-L-AF_C"/>
</dbReference>
<feature type="domain" description="Alpha-L-arabinofuranosidase C-terminal" evidence="8">
    <location>
        <begin position="306"/>
        <end position="498"/>
    </location>
</feature>
<keyword evidence="7" id="KW-0326">Glycosidase</keyword>
<comment type="catalytic activity">
    <reaction evidence="1">
        <text>Hydrolysis of terminal non-reducing alpha-L-arabinofuranoside residues in alpha-L-arabinosides.</text>
        <dbReference type="EC" id="3.2.1.55"/>
    </reaction>
</comment>
<comment type="similarity">
    <text evidence="2">Belongs to the glycosyl hydrolase 51 family.</text>
</comment>
<keyword evidence="10" id="KW-1185">Reference proteome</keyword>
<dbReference type="RefSeq" id="WP_344717894.1">
    <property type="nucleotide sequence ID" value="NZ_BAAAYG010000002.1"/>
</dbReference>
<dbReference type="Proteomes" id="UP001501736">
    <property type="component" value="Unassembled WGS sequence"/>
</dbReference>
<evidence type="ECO:0000259" key="8">
    <source>
        <dbReference type="SMART" id="SM00813"/>
    </source>
</evidence>
<comment type="subunit">
    <text evidence="3">Homohexamer; trimer of dimers.</text>
</comment>